<dbReference type="AlphaFoldDB" id="A0A1M6D5A9"/>
<dbReference type="Pfam" id="PF10067">
    <property type="entry name" value="DUF2306"/>
    <property type="match status" value="1"/>
</dbReference>
<dbReference type="STRING" id="1447782.SAMN05444417_1529"/>
<sequence>MTLAPLLAAPVAILVHTLLALAAFLLGAAQFLGRKGTRAHRAIGWTWVILLALVALSSFRISTICSFGPFSLIHLLSLYTLIVLPYGVLAARRHDVGAHKRSMALLYLGALVIAGAFTLVPGRIMNEVVLGTPPGSNACA</sequence>
<keyword evidence="1" id="KW-1133">Transmembrane helix</keyword>
<feature type="transmembrane region" description="Helical" evidence="1">
    <location>
        <begin position="6"/>
        <end position="32"/>
    </location>
</feature>
<evidence type="ECO:0000313" key="3">
    <source>
        <dbReference type="Proteomes" id="UP000184292"/>
    </source>
</evidence>
<organism evidence="2 3">
    <name type="scientific">Wenxinia saemankumensis</name>
    <dbReference type="NCBI Taxonomy" id="1447782"/>
    <lineage>
        <taxon>Bacteria</taxon>
        <taxon>Pseudomonadati</taxon>
        <taxon>Pseudomonadota</taxon>
        <taxon>Alphaproteobacteria</taxon>
        <taxon>Rhodobacterales</taxon>
        <taxon>Roseobacteraceae</taxon>
        <taxon>Wenxinia</taxon>
    </lineage>
</organism>
<dbReference type="EMBL" id="FQYO01000002">
    <property type="protein sequence ID" value="SHI68445.1"/>
    <property type="molecule type" value="Genomic_DNA"/>
</dbReference>
<feature type="transmembrane region" description="Helical" evidence="1">
    <location>
        <begin position="44"/>
        <end position="64"/>
    </location>
</feature>
<keyword evidence="3" id="KW-1185">Reference proteome</keyword>
<dbReference type="OrthoDB" id="9815686at2"/>
<dbReference type="InterPro" id="IPR018750">
    <property type="entry name" value="DUF2306_membrane"/>
</dbReference>
<protein>
    <submittedName>
        <fullName evidence="2">Uncharacterized membrane protein</fullName>
    </submittedName>
</protein>
<dbReference type="RefSeq" id="WP_073327588.1">
    <property type="nucleotide sequence ID" value="NZ_FQYO01000002.1"/>
</dbReference>
<evidence type="ECO:0000313" key="2">
    <source>
        <dbReference type="EMBL" id="SHI68445.1"/>
    </source>
</evidence>
<dbReference type="Proteomes" id="UP000184292">
    <property type="component" value="Unassembled WGS sequence"/>
</dbReference>
<reference evidence="2 3" key="1">
    <citation type="submission" date="2016-11" db="EMBL/GenBank/DDBJ databases">
        <authorList>
            <person name="Jaros S."/>
            <person name="Januszkiewicz K."/>
            <person name="Wedrychowicz H."/>
        </authorList>
    </citation>
    <scope>NUCLEOTIDE SEQUENCE [LARGE SCALE GENOMIC DNA]</scope>
    <source>
        <strain evidence="2 3">DSM 100565</strain>
    </source>
</reference>
<keyword evidence="1" id="KW-0812">Transmembrane</keyword>
<feature type="transmembrane region" description="Helical" evidence="1">
    <location>
        <begin position="103"/>
        <end position="124"/>
    </location>
</feature>
<keyword evidence="1" id="KW-0472">Membrane</keyword>
<name>A0A1M6D5A9_9RHOB</name>
<evidence type="ECO:0000256" key="1">
    <source>
        <dbReference type="SAM" id="Phobius"/>
    </source>
</evidence>
<accession>A0A1M6D5A9</accession>
<feature type="transmembrane region" description="Helical" evidence="1">
    <location>
        <begin position="70"/>
        <end position="91"/>
    </location>
</feature>
<gene>
    <name evidence="2" type="ORF">SAMN05444417_1529</name>
</gene>
<proteinExistence type="predicted"/>